<dbReference type="EC" id="3.1.21.2" evidence="2"/>
<sequence>MRVARGEVATWEPPAGTPTRLLCGHRGAAATGPAVGRGRYRGLVTNERSTPPLGVHSGAREDDADPVAEARASGADAVQIFLADPQGWKAPKPHPHAEALQSSGLDIYVHAPYIVNVASDNNRIRIPSRKILGQHAAAAAALGAKGLVVHGGHVAGKTDPQVGFANWGKVFSRQAEEGGFPLPVLIENTAGGDRAMARHLDALARLWDEVGQYGAGFVLDTCHAFAAGLDLQTVVDDVKAITGRIDLVHCNNSRDEFDSARDRHAPLVGGEIDAAQLIGVVRAANAPVILETPGGPAERAGEITLLRDALAA</sequence>
<dbReference type="Gene3D" id="3.20.20.150">
    <property type="entry name" value="Divalent-metal-dependent TIM barrel enzymes"/>
    <property type="match status" value="1"/>
</dbReference>
<dbReference type="Proteomes" id="UP000306985">
    <property type="component" value="Unassembled WGS sequence"/>
</dbReference>
<dbReference type="SUPFAM" id="SSF51658">
    <property type="entry name" value="Xylose isomerase-like"/>
    <property type="match status" value="1"/>
</dbReference>
<name>A0A4U6QAK9_9ACTN</name>
<dbReference type="InterPro" id="IPR036237">
    <property type="entry name" value="Xyl_isomerase-like_sf"/>
</dbReference>
<dbReference type="GO" id="GO:0006284">
    <property type="term" value="P:base-excision repair"/>
    <property type="evidence" value="ECO:0007669"/>
    <property type="project" value="TreeGrafter"/>
</dbReference>
<evidence type="ECO:0000259" key="1">
    <source>
        <dbReference type="Pfam" id="PF01261"/>
    </source>
</evidence>
<feature type="domain" description="Xylose isomerase-like TIM barrel" evidence="1">
    <location>
        <begin position="67"/>
        <end position="299"/>
    </location>
</feature>
<dbReference type="PANTHER" id="PTHR21445:SF0">
    <property type="entry name" value="APURINIC-APYRIMIDINIC ENDONUCLEASE"/>
    <property type="match status" value="1"/>
</dbReference>
<keyword evidence="2" id="KW-0378">Hydrolase</keyword>
<organism evidence="2 3">
    <name type="scientific">Nakamurella flava</name>
    <dbReference type="NCBI Taxonomy" id="2576308"/>
    <lineage>
        <taxon>Bacteria</taxon>
        <taxon>Bacillati</taxon>
        <taxon>Actinomycetota</taxon>
        <taxon>Actinomycetes</taxon>
        <taxon>Nakamurellales</taxon>
        <taxon>Nakamurellaceae</taxon>
        <taxon>Nakamurella</taxon>
    </lineage>
</organism>
<dbReference type="GO" id="GO:0008270">
    <property type="term" value="F:zinc ion binding"/>
    <property type="evidence" value="ECO:0007669"/>
    <property type="project" value="InterPro"/>
</dbReference>
<reference evidence="2 3" key="1">
    <citation type="submission" date="2019-05" db="EMBL/GenBank/DDBJ databases">
        <title>Nakamurella sp. N5BH11, whole genome shotgun sequence.</title>
        <authorList>
            <person name="Tuo L."/>
        </authorList>
    </citation>
    <scope>NUCLEOTIDE SEQUENCE [LARGE SCALE GENOMIC DNA]</scope>
    <source>
        <strain evidence="2 3">N5BH11</strain>
    </source>
</reference>
<evidence type="ECO:0000313" key="2">
    <source>
        <dbReference type="EMBL" id="TKV56959.1"/>
    </source>
</evidence>
<dbReference type="InterPro" id="IPR013022">
    <property type="entry name" value="Xyl_isomerase-like_TIM-brl"/>
</dbReference>
<dbReference type="GO" id="GO:0008081">
    <property type="term" value="F:phosphoric diester hydrolase activity"/>
    <property type="evidence" value="ECO:0007669"/>
    <property type="project" value="TreeGrafter"/>
</dbReference>
<dbReference type="EMBL" id="SZZH01000006">
    <property type="protein sequence ID" value="TKV56959.1"/>
    <property type="molecule type" value="Genomic_DNA"/>
</dbReference>
<evidence type="ECO:0000313" key="3">
    <source>
        <dbReference type="Proteomes" id="UP000306985"/>
    </source>
</evidence>
<dbReference type="GO" id="GO:0003677">
    <property type="term" value="F:DNA binding"/>
    <property type="evidence" value="ECO:0007669"/>
    <property type="project" value="InterPro"/>
</dbReference>
<dbReference type="NCBIfam" id="NF002198">
    <property type="entry name" value="PRK01060.1-3"/>
    <property type="match status" value="1"/>
</dbReference>
<dbReference type="PROSITE" id="PS51432">
    <property type="entry name" value="AP_NUCLEASE_F2_4"/>
    <property type="match status" value="1"/>
</dbReference>
<proteinExistence type="predicted"/>
<dbReference type="AlphaFoldDB" id="A0A4U6QAK9"/>
<keyword evidence="3" id="KW-1185">Reference proteome</keyword>
<dbReference type="PANTHER" id="PTHR21445">
    <property type="entry name" value="ENDONUCLEASE IV ENDODEOXYRIBONUCLEASE IV"/>
    <property type="match status" value="1"/>
</dbReference>
<comment type="caution">
    <text evidence="2">The sequence shown here is derived from an EMBL/GenBank/DDBJ whole genome shotgun (WGS) entry which is preliminary data.</text>
</comment>
<gene>
    <name evidence="2" type="ORF">FDO65_19210</name>
</gene>
<dbReference type="SMART" id="SM00518">
    <property type="entry name" value="AP2Ec"/>
    <property type="match status" value="1"/>
</dbReference>
<dbReference type="InterPro" id="IPR001719">
    <property type="entry name" value="AP_endonuc_2"/>
</dbReference>
<accession>A0A4U6QAK9</accession>
<protein>
    <submittedName>
        <fullName evidence="2">Deoxyribonuclease IV</fullName>
        <ecNumber evidence="2">3.1.21.2</ecNumber>
    </submittedName>
</protein>
<dbReference type="GO" id="GO:0008833">
    <property type="term" value="F:deoxyribonuclease IV (phage-T4-induced) activity"/>
    <property type="evidence" value="ECO:0007669"/>
    <property type="project" value="UniProtKB-EC"/>
</dbReference>
<dbReference type="GO" id="GO:0003906">
    <property type="term" value="F:DNA-(apurinic or apyrimidinic site) endonuclease activity"/>
    <property type="evidence" value="ECO:0007669"/>
    <property type="project" value="TreeGrafter"/>
</dbReference>
<dbReference type="OrthoDB" id="9805666at2"/>
<dbReference type="Pfam" id="PF01261">
    <property type="entry name" value="AP_endonuc_2"/>
    <property type="match status" value="1"/>
</dbReference>